<feature type="domain" description="GNAT-like C-terminal" evidence="2">
    <location>
        <begin position="137"/>
        <end position="282"/>
    </location>
</feature>
<evidence type="ECO:0000259" key="1">
    <source>
        <dbReference type="Pfam" id="PF18082"/>
    </source>
</evidence>
<reference evidence="3" key="1">
    <citation type="submission" date="2020-10" db="EMBL/GenBank/DDBJ databases">
        <authorList>
            <person name="Gilroy R."/>
        </authorList>
    </citation>
    <scope>NUCLEOTIDE SEQUENCE</scope>
    <source>
        <strain evidence="3">ChiSxjej2B14-6234</strain>
    </source>
</reference>
<dbReference type="EMBL" id="DVFJ01000011">
    <property type="protein sequence ID" value="HIQ71404.1"/>
    <property type="molecule type" value="Genomic_DNA"/>
</dbReference>
<dbReference type="InterPro" id="IPR041644">
    <property type="entry name" value="GNAT_C"/>
</dbReference>
<dbReference type="AlphaFoldDB" id="A0A9D1CRE1"/>
<name>A0A9D1CRE1_9FIRM</name>
<dbReference type="Pfam" id="PF18164">
    <property type="entry name" value="GNAT_C"/>
    <property type="match status" value="1"/>
</dbReference>
<feature type="domain" description="N-acyltransferase N-terminal" evidence="1">
    <location>
        <begin position="66"/>
        <end position="131"/>
    </location>
</feature>
<protein>
    <submittedName>
        <fullName evidence="3">DUF5596 domain-containing protein</fullName>
    </submittedName>
</protein>
<comment type="caution">
    <text evidence="3">The sequence shown here is derived from an EMBL/GenBank/DDBJ whole genome shotgun (WGS) entry which is preliminary data.</text>
</comment>
<dbReference type="Gene3D" id="3.40.630.120">
    <property type="match status" value="1"/>
</dbReference>
<dbReference type="Proteomes" id="UP000886887">
    <property type="component" value="Unassembled WGS sequence"/>
</dbReference>
<accession>A0A9D1CRE1</accession>
<sequence length="297" mass="33216">MSDGTKKGTHSEKRSAHMRLETIVSELHFAGDTEREVLERIRGNEAQIAQAARTAYQGEGFQFPLCGRGPLTRLAVVTYLLPGWYAAYRAKGIPDGVILDTFRDVSLRARLYSEITGRAGLSEEDVIWFRHLMHVALFQIGALQFQPFEMIYLDEEGIGEPYMAFSAAQKAALPAGTPVINCHVPRGADLSPRSVEASFQSAKAFFSKHFPDGAYRAFLCYSWLLYPPMVERLPETSNIRRFAERFRVVGACDDAEQAFECLFMEGPERAPAHATALQRLALRRRELFGFACGVIGI</sequence>
<evidence type="ECO:0000259" key="2">
    <source>
        <dbReference type="Pfam" id="PF18164"/>
    </source>
</evidence>
<reference evidence="3" key="2">
    <citation type="journal article" date="2021" name="PeerJ">
        <title>Extensive microbial diversity within the chicken gut microbiome revealed by metagenomics and culture.</title>
        <authorList>
            <person name="Gilroy R."/>
            <person name="Ravi A."/>
            <person name="Getino M."/>
            <person name="Pursley I."/>
            <person name="Horton D.L."/>
            <person name="Alikhan N.F."/>
            <person name="Baker D."/>
            <person name="Gharbi K."/>
            <person name="Hall N."/>
            <person name="Watson M."/>
            <person name="Adriaenssens E.M."/>
            <person name="Foster-Nyarko E."/>
            <person name="Jarju S."/>
            <person name="Secka A."/>
            <person name="Antonio M."/>
            <person name="Oren A."/>
            <person name="Chaudhuri R.R."/>
            <person name="La Ragione R."/>
            <person name="Hildebrand F."/>
            <person name="Pallen M.J."/>
        </authorList>
    </citation>
    <scope>NUCLEOTIDE SEQUENCE</scope>
    <source>
        <strain evidence="3">ChiSxjej2B14-6234</strain>
    </source>
</reference>
<gene>
    <name evidence="3" type="ORF">IAB73_04235</name>
</gene>
<dbReference type="Pfam" id="PF18082">
    <property type="entry name" value="NAT_N"/>
    <property type="match status" value="1"/>
</dbReference>
<evidence type="ECO:0000313" key="4">
    <source>
        <dbReference type="Proteomes" id="UP000886887"/>
    </source>
</evidence>
<organism evidence="3 4">
    <name type="scientific">Candidatus Onthenecus intestinigallinarum</name>
    <dbReference type="NCBI Taxonomy" id="2840875"/>
    <lineage>
        <taxon>Bacteria</taxon>
        <taxon>Bacillati</taxon>
        <taxon>Bacillota</taxon>
        <taxon>Clostridia</taxon>
        <taxon>Eubacteriales</taxon>
        <taxon>Candidatus Onthenecus</taxon>
    </lineage>
</organism>
<evidence type="ECO:0000313" key="3">
    <source>
        <dbReference type="EMBL" id="HIQ71404.1"/>
    </source>
</evidence>
<proteinExistence type="predicted"/>
<dbReference type="InterPro" id="IPR041273">
    <property type="entry name" value="NAT_N"/>
</dbReference>